<reference evidence="1" key="1">
    <citation type="submission" date="2021-06" db="EMBL/GenBank/DDBJ databases">
        <authorList>
            <person name="Kallberg Y."/>
            <person name="Tangrot J."/>
            <person name="Rosling A."/>
        </authorList>
    </citation>
    <scope>NUCLEOTIDE SEQUENCE</scope>
    <source>
        <strain evidence="1">28 12/20/2015</strain>
    </source>
</reference>
<proteinExistence type="predicted"/>
<evidence type="ECO:0000313" key="2">
    <source>
        <dbReference type="Proteomes" id="UP000789366"/>
    </source>
</evidence>
<comment type="caution">
    <text evidence="1">The sequence shown here is derived from an EMBL/GenBank/DDBJ whole genome shotgun (WGS) entry which is preliminary data.</text>
</comment>
<accession>A0ACA9NBG6</accession>
<evidence type="ECO:0000313" key="1">
    <source>
        <dbReference type="EMBL" id="CAG8637831.1"/>
    </source>
</evidence>
<gene>
    <name evidence="1" type="ORF">SPELUC_LOCUS8452</name>
</gene>
<name>A0ACA9NBG6_9GLOM</name>
<organism evidence="1 2">
    <name type="scientific">Cetraspora pellucida</name>
    <dbReference type="NCBI Taxonomy" id="1433469"/>
    <lineage>
        <taxon>Eukaryota</taxon>
        <taxon>Fungi</taxon>
        <taxon>Fungi incertae sedis</taxon>
        <taxon>Mucoromycota</taxon>
        <taxon>Glomeromycotina</taxon>
        <taxon>Glomeromycetes</taxon>
        <taxon>Diversisporales</taxon>
        <taxon>Gigasporaceae</taxon>
        <taxon>Cetraspora</taxon>
    </lineage>
</organism>
<protein>
    <submittedName>
        <fullName evidence="1">7238_t:CDS:1</fullName>
    </submittedName>
</protein>
<feature type="non-terminal residue" evidence="1">
    <location>
        <position position="1"/>
    </location>
</feature>
<sequence length="72" mass="8090">NPFTTSTMSRPFDEAQEPVDGLSCNKVQELIDELSCDENQEPTNMACLDEFDNGELSPVEDDNDSEFPKCTR</sequence>
<dbReference type="EMBL" id="CAJVPW010012678">
    <property type="protein sequence ID" value="CAG8637831.1"/>
    <property type="molecule type" value="Genomic_DNA"/>
</dbReference>
<keyword evidence="2" id="KW-1185">Reference proteome</keyword>
<dbReference type="Proteomes" id="UP000789366">
    <property type="component" value="Unassembled WGS sequence"/>
</dbReference>